<name>A0A9E7R943_9EURY</name>
<dbReference type="KEGG" id="ssai:N0B31_10675"/>
<dbReference type="Proteomes" id="UP001057580">
    <property type="component" value="Chromosome"/>
</dbReference>
<gene>
    <name evidence="2" type="ORF">N0B31_10675</name>
</gene>
<dbReference type="AlphaFoldDB" id="A0A9E7R943"/>
<evidence type="ECO:0000313" key="3">
    <source>
        <dbReference type="Proteomes" id="UP001057580"/>
    </source>
</evidence>
<dbReference type="GeneID" id="74942891"/>
<feature type="transmembrane region" description="Helical" evidence="1">
    <location>
        <begin position="28"/>
        <end position="47"/>
    </location>
</feature>
<dbReference type="RefSeq" id="WP_260643852.1">
    <property type="nucleotide sequence ID" value="NZ_CP104003.1"/>
</dbReference>
<feature type="transmembrane region" description="Helical" evidence="1">
    <location>
        <begin position="145"/>
        <end position="167"/>
    </location>
</feature>
<keyword evidence="1" id="KW-0472">Membrane</keyword>
<feature type="transmembrane region" description="Helical" evidence="1">
    <location>
        <begin position="62"/>
        <end position="82"/>
    </location>
</feature>
<accession>A0A9E7R943</accession>
<dbReference type="EMBL" id="CP104003">
    <property type="protein sequence ID" value="UWM56738.1"/>
    <property type="molecule type" value="Genomic_DNA"/>
</dbReference>
<protein>
    <submittedName>
        <fullName evidence="2">Uncharacterized protein</fullName>
    </submittedName>
</protein>
<keyword evidence="3" id="KW-1185">Reference proteome</keyword>
<evidence type="ECO:0000313" key="2">
    <source>
        <dbReference type="EMBL" id="UWM56738.1"/>
    </source>
</evidence>
<feature type="transmembrane region" description="Helical" evidence="1">
    <location>
        <begin position="112"/>
        <end position="133"/>
    </location>
</feature>
<sequence>MVKDDLSDENVERVRESFHWLADDGLRLLRFTVVITGLYISAVGFLLQGESQAVASQLLTNIYTLLGAALLLLALGFSAVVYEPARMISVAPIYKERESKIYSQLHYRTSMWNLRAAVVAVLGGGLSLGLGLLDTFLPVSLPLQYVWGGFWLLLLAMTLPRVLMLGLHRTRSALSQVRSKLPF</sequence>
<keyword evidence="1" id="KW-0812">Transmembrane</keyword>
<organism evidence="2 3">
    <name type="scientific">Salinirubellus salinus</name>
    <dbReference type="NCBI Taxonomy" id="1364945"/>
    <lineage>
        <taxon>Archaea</taxon>
        <taxon>Methanobacteriati</taxon>
        <taxon>Methanobacteriota</taxon>
        <taxon>Stenosarchaea group</taxon>
        <taxon>Halobacteria</taxon>
        <taxon>Halobacteriales</taxon>
        <taxon>Natronomonadaceae</taxon>
        <taxon>Salinirubellus</taxon>
    </lineage>
</organism>
<keyword evidence="1" id="KW-1133">Transmembrane helix</keyword>
<proteinExistence type="predicted"/>
<reference evidence="2" key="1">
    <citation type="submission" date="2022-09" db="EMBL/GenBank/DDBJ databases">
        <title>Diverse halophilic archaea isolated from saline environments.</title>
        <authorList>
            <person name="Cui H.-L."/>
        </authorList>
    </citation>
    <scope>NUCLEOTIDE SEQUENCE</scope>
    <source>
        <strain evidence="2">ZS-35-S2</strain>
    </source>
</reference>
<evidence type="ECO:0000256" key="1">
    <source>
        <dbReference type="SAM" id="Phobius"/>
    </source>
</evidence>